<sequence>MLKNLKLGARVSLLLTAIIVVCMGVTTYIIISMSTAIQTREAHRLLQNVALRMSNLVQGRFDQTFAYLDTLENNVEVLISSADDFKMRPGGNLEKFLEDTLDADADASFLYLYLKDVTPMREENRLPNGEFLMVRGDSDIENDGGIYTIPATEKIMQFGSVKKALETGKPTIGEPTFQNIDGKGDRLIVGLNYPVGDGKGGVAGVLGFAVDMEKIGAWIQDSSLNVFKDDYRFIMTESGTVAVHPNADTLAKNISDINTDSSTDTIKNASINHKNGVYDYKALDGSKALVGLSSFTIYYDVANWSVLLVAPVSSIMQPVYSLRTTVISCIAISILIILVGVFLYIKNSVIVRLQTVSNLLNGFFKYLNHETKNPPNLVTPKANDEIGKMVMTINRNIENAQQGLKKDAETITQSAQTAKAVESGDLSARIIENPHNPQLIELKKVLNNMLDV</sequence>
<accession>A0ABS7JP84</accession>
<feature type="non-terminal residue" evidence="2">
    <location>
        <position position="452"/>
    </location>
</feature>
<evidence type="ECO:0000256" key="1">
    <source>
        <dbReference type="SAM" id="Phobius"/>
    </source>
</evidence>
<reference evidence="2 3" key="1">
    <citation type="submission" date="2021-08" db="EMBL/GenBank/DDBJ databases">
        <title>Helicobacter spp. isolated from feces of Anatolian Ground Squirrel (Spermophilus xanthoprymnus) in Turkey.</title>
        <authorList>
            <person name="Aydin F."/>
            <person name="Abay S."/>
            <person name="Kayman T."/>
            <person name="Karakaya E."/>
            <person name="Saticioglu I.B."/>
        </authorList>
    </citation>
    <scope>NUCLEOTIDE SEQUENCE [LARGE SCALE GENOMIC DNA]</scope>
    <source>
        <strain evidence="2 3">Faydin-H70</strain>
    </source>
</reference>
<evidence type="ECO:0000313" key="2">
    <source>
        <dbReference type="EMBL" id="MBX7491206.1"/>
    </source>
</evidence>
<keyword evidence="1" id="KW-1133">Transmembrane helix</keyword>
<feature type="transmembrane region" description="Helical" evidence="1">
    <location>
        <begin position="325"/>
        <end position="345"/>
    </location>
</feature>
<protein>
    <submittedName>
        <fullName evidence="2">Cache domain-containing protein</fullName>
    </submittedName>
</protein>
<comment type="caution">
    <text evidence="2">The sequence shown here is derived from an EMBL/GenBank/DDBJ whole genome shotgun (WGS) entry which is preliminary data.</text>
</comment>
<evidence type="ECO:0000313" key="3">
    <source>
        <dbReference type="Proteomes" id="UP000700059"/>
    </source>
</evidence>
<keyword evidence="1" id="KW-0472">Membrane</keyword>
<dbReference type="RefSeq" id="WP_221561821.1">
    <property type="nucleotide sequence ID" value="NZ_JAIGYQ010000009.1"/>
</dbReference>
<proteinExistence type="predicted"/>
<dbReference type="Proteomes" id="UP000700059">
    <property type="component" value="Unassembled WGS sequence"/>
</dbReference>
<organism evidence="2 3">
    <name type="scientific">Helicobacter turcicus</name>
    <dbReference type="NCBI Taxonomy" id="2867412"/>
    <lineage>
        <taxon>Bacteria</taxon>
        <taxon>Pseudomonadati</taxon>
        <taxon>Campylobacterota</taxon>
        <taxon>Epsilonproteobacteria</taxon>
        <taxon>Campylobacterales</taxon>
        <taxon>Helicobacteraceae</taxon>
        <taxon>Helicobacter</taxon>
    </lineage>
</organism>
<name>A0ABS7JP84_9HELI</name>
<dbReference type="Gene3D" id="3.30.450.20">
    <property type="entry name" value="PAS domain"/>
    <property type="match status" value="1"/>
</dbReference>
<keyword evidence="1" id="KW-0812">Transmembrane</keyword>
<gene>
    <name evidence="2" type="ORF">K4G57_07005</name>
</gene>
<dbReference type="EMBL" id="JAIGYQ010000009">
    <property type="protein sequence ID" value="MBX7491206.1"/>
    <property type="molecule type" value="Genomic_DNA"/>
</dbReference>
<keyword evidence="3" id="KW-1185">Reference proteome</keyword>
<feature type="transmembrane region" description="Helical" evidence="1">
    <location>
        <begin position="12"/>
        <end position="31"/>
    </location>
</feature>
<dbReference type="Pfam" id="PF22673">
    <property type="entry name" value="MCP-like_PDC_1"/>
    <property type="match status" value="1"/>
</dbReference>
<dbReference type="CDD" id="cd18773">
    <property type="entry name" value="PDC1_HK_sensor"/>
    <property type="match status" value="1"/>
</dbReference>